<protein>
    <submittedName>
        <fullName evidence="9">Uncharacterized protein</fullName>
    </submittedName>
</protein>
<dbReference type="OMA" id="WILAEEW"/>
<evidence type="ECO:0000259" key="8">
    <source>
        <dbReference type="PROSITE" id="PS51294"/>
    </source>
</evidence>
<dbReference type="InterPro" id="IPR017884">
    <property type="entry name" value="SANT_dom"/>
</dbReference>
<dbReference type="PROSITE" id="PS51294">
    <property type="entry name" value="HTH_MYB"/>
    <property type="match status" value="1"/>
</dbReference>
<dbReference type="InterPro" id="IPR009057">
    <property type="entry name" value="Homeodomain-like_sf"/>
</dbReference>
<dbReference type="InParanoid" id="C5KYJ6"/>
<dbReference type="NCBIfam" id="TIGR01557">
    <property type="entry name" value="myb_SHAQKYF"/>
    <property type="match status" value="1"/>
</dbReference>
<feature type="domain" description="Myb-like" evidence="6">
    <location>
        <begin position="105"/>
        <end position="148"/>
    </location>
</feature>
<dbReference type="AlphaFoldDB" id="C5KYJ6"/>
<dbReference type="GeneID" id="9038305"/>
<keyword evidence="1" id="KW-0805">Transcription regulation</keyword>
<evidence type="ECO:0000256" key="3">
    <source>
        <dbReference type="ARBA" id="ARBA00023163"/>
    </source>
</evidence>
<dbReference type="InterPro" id="IPR006447">
    <property type="entry name" value="Myb_dom_plants"/>
</dbReference>
<feature type="domain" description="HTH myb-type" evidence="8">
    <location>
        <begin position="105"/>
        <end position="152"/>
    </location>
</feature>
<keyword evidence="10" id="KW-1185">Reference proteome</keyword>
<evidence type="ECO:0000256" key="5">
    <source>
        <dbReference type="SAM" id="MobiDB-lite"/>
    </source>
</evidence>
<keyword evidence="4" id="KW-0539">Nucleus</keyword>
<feature type="region of interest" description="Disordered" evidence="5">
    <location>
        <begin position="1"/>
        <end position="25"/>
    </location>
</feature>
<dbReference type="OrthoDB" id="342406at2759"/>
<dbReference type="SUPFAM" id="SSF46689">
    <property type="entry name" value="Homeodomain-like"/>
    <property type="match status" value="1"/>
</dbReference>
<evidence type="ECO:0000259" key="7">
    <source>
        <dbReference type="PROSITE" id="PS51293"/>
    </source>
</evidence>
<sequence length="212" mass="23615">MVDKCCKATDETTRGTTTRSAHKKKRGWILAEEWKSGVIKKRPRIEKAVPRHTIKTEVIREPPPPINIEEILRETASSVESSSTPPSSPPPPSESSTGMQSGPYRWTAEENQRFVDAVGLYGRDWQKVHAHVGTRTRAQIRSHAQKYFQSLNQQMAAIVEPISEAETPSGEAEANSVEKGAAVAEKEEVDTTRMSTDDQEVTKLMIFTLDLS</sequence>
<dbReference type="InterPro" id="IPR001005">
    <property type="entry name" value="SANT/Myb"/>
</dbReference>
<evidence type="ECO:0000259" key="6">
    <source>
        <dbReference type="PROSITE" id="PS50090"/>
    </source>
</evidence>
<name>C5KYJ6_PERM5</name>
<accession>C5KYJ6</accession>
<dbReference type="Pfam" id="PF00249">
    <property type="entry name" value="Myb_DNA-binding"/>
    <property type="match status" value="1"/>
</dbReference>
<evidence type="ECO:0000256" key="2">
    <source>
        <dbReference type="ARBA" id="ARBA00023125"/>
    </source>
</evidence>
<feature type="domain" description="SANT" evidence="7">
    <location>
        <begin position="101"/>
        <end position="152"/>
    </location>
</feature>
<feature type="region of interest" description="Disordered" evidence="5">
    <location>
        <begin position="165"/>
        <end position="197"/>
    </location>
</feature>
<evidence type="ECO:0000313" key="9">
    <source>
        <dbReference type="EMBL" id="EER10431.1"/>
    </source>
</evidence>
<keyword evidence="2" id="KW-0238">DNA-binding</keyword>
<dbReference type="CDD" id="cd00167">
    <property type="entry name" value="SANT"/>
    <property type="match status" value="1"/>
</dbReference>
<gene>
    <name evidence="9" type="ORF">Pmar_PMAR023805</name>
</gene>
<dbReference type="RefSeq" id="XP_002778636.1">
    <property type="nucleotide sequence ID" value="XM_002778590.1"/>
</dbReference>
<dbReference type="Proteomes" id="UP000007800">
    <property type="component" value="Unassembled WGS sequence"/>
</dbReference>
<dbReference type="EMBL" id="GG677422">
    <property type="protein sequence ID" value="EER10431.1"/>
    <property type="molecule type" value="Genomic_DNA"/>
</dbReference>
<keyword evidence="3" id="KW-0804">Transcription</keyword>
<feature type="region of interest" description="Disordered" evidence="5">
    <location>
        <begin position="74"/>
        <end position="103"/>
    </location>
</feature>
<organism evidence="10">
    <name type="scientific">Perkinsus marinus (strain ATCC 50983 / TXsc)</name>
    <dbReference type="NCBI Taxonomy" id="423536"/>
    <lineage>
        <taxon>Eukaryota</taxon>
        <taxon>Sar</taxon>
        <taxon>Alveolata</taxon>
        <taxon>Perkinsozoa</taxon>
        <taxon>Perkinsea</taxon>
        <taxon>Perkinsida</taxon>
        <taxon>Perkinsidae</taxon>
        <taxon>Perkinsus</taxon>
    </lineage>
</organism>
<dbReference type="SMART" id="SM00717">
    <property type="entry name" value="SANT"/>
    <property type="match status" value="1"/>
</dbReference>
<dbReference type="InterPro" id="IPR017930">
    <property type="entry name" value="Myb_dom"/>
</dbReference>
<evidence type="ECO:0000256" key="1">
    <source>
        <dbReference type="ARBA" id="ARBA00023015"/>
    </source>
</evidence>
<dbReference type="PROSITE" id="PS50090">
    <property type="entry name" value="MYB_LIKE"/>
    <property type="match status" value="1"/>
</dbReference>
<feature type="compositionally biased region" description="Basic and acidic residues" evidence="5">
    <location>
        <begin position="1"/>
        <end position="13"/>
    </location>
</feature>
<dbReference type="GO" id="GO:0003677">
    <property type="term" value="F:DNA binding"/>
    <property type="evidence" value="ECO:0007669"/>
    <property type="project" value="UniProtKB-KW"/>
</dbReference>
<proteinExistence type="predicted"/>
<dbReference type="PROSITE" id="PS51293">
    <property type="entry name" value="SANT"/>
    <property type="match status" value="1"/>
</dbReference>
<evidence type="ECO:0000256" key="4">
    <source>
        <dbReference type="ARBA" id="ARBA00023242"/>
    </source>
</evidence>
<dbReference type="Gene3D" id="1.10.10.60">
    <property type="entry name" value="Homeodomain-like"/>
    <property type="match status" value="1"/>
</dbReference>
<evidence type="ECO:0000313" key="10">
    <source>
        <dbReference type="Proteomes" id="UP000007800"/>
    </source>
</evidence>
<reference evidence="9 10" key="1">
    <citation type="submission" date="2008-07" db="EMBL/GenBank/DDBJ databases">
        <authorList>
            <person name="El-Sayed N."/>
            <person name="Caler E."/>
            <person name="Inman J."/>
            <person name="Amedeo P."/>
            <person name="Hass B."/>
            <person name="Wortman J."/>
        </authorList>
    </citation>
    <scope>NUCLEOTIDE SEQUENCE [LARGE SCALE GENOMIC DNA]</scope>
    <source>
        <strain evidence="10">ATCC 50983 / TXsc</strain>
    </source>
</reference>
<dbReference type="PANTHER" id="PTHR12802">
    <property type="entry name" value="SWI/SNF COMPLEX-RELATED"/>
    <property type="match status" value="1"/>
</dbReference>